<protein>
    <recommendedName>
        <fullName evidence="1">Enoyl reductase (ER) domain-containing protein</fullName>
    </recommendedName>
</protein>
<dbReference type="AlphaFoldDB" id="A0A818XHS9"/>
<dbReference type="SUPFAM" id="SSF51735">
    <property type="entry name" value="NAD(P)-binding Rossmann-fold domains"/>
    <property type="match status" value="1"/>
</dbReference>
<organism evidence="4 5">
    <name type="scientific">Rotaria sordida</name>
    <dbReference type="NCBI Taxonomy" id="392033"/>
    <lineage>
        <taxon>Eukaryota</taxon>
        <taxon>Metazoa</taxon>
        <taxon>Spiralia</taxon>
        <taxon>Gnathifera</taxon>
        <taxon>Rotifera</taxon>
        <taxon>Eurotatoria</taxon>
        <taxon>Bdelloidea</taxon>
        <taxon>Philodinida</taxon>
        <taxon>Philodinidae</taxon>
        <taxon>Rotaria</taxon>
    </lineage>
</organism>
<gene>
    <name evidence="4" type="ORF">OTI717_LOCUS14928</name>
    <name evidence="2" type="ORF">RFH988_LOCUS14580</name>
    <name evidence="3" type="ORF">SEV965_LOCUS14107</name>
</gene>
<evidence type="ECO:0000313" key="4">
    <source>
        <dbReference type="EMBL" id="CAF3739438.1"/>
    </source>
</evidence>
<sequence>MAESTTSTSSIPSVMKAAQQSNCGEVRNVLTLRDDVPVPRKLSAKQILVRVHAASINPVDWKLLNGNLSLVIHPSFPHIPGADVAGVVVDIGSGVKRFQIGDKVYGNLGVYAGGYAEYACGNESMFALKPKNLTMEEAAAVPLACETSYQALFNKISPPVGAGSKIFICGGSTATGFFAIQLAKAVGAQVATTCSQRNFQLLKKLGYTITENKDEINNDQQQQLLVIDYNEKDFGQELKGQNYDVVYDCVGGEQQWISAQQILKQGGQFITIVGDDTKSVVSLKSIATIGSSIINRKFWSVFSSTHHGYILHFLSQTPEDLDDIRTNYIETDKVKPLIDTVYDWRKDGVEALHLLYEKSKSGKAQGKLILKIADEE</sequence>
<evidence type="ECO:0000313" key="2">
    <source>
        <dbReference type="EMBL" id="CAF1009110.1"/>
    </source>
</evidence>
<dbReference type="InterPro" id="IPR036291">
    <property type="entry name" value="NAD(P)-bd_dom_sf"/>
</dbReference>
<reference evidence="4" key="1">
    <citation type="submission" date="2021-02" db="EMBL/GenBank/DDBJ databases">
        <authorList>
            <person name="Nowell W R."/>
        </authorList>
    </citation>
    <scope>NUCLEOTIDE SEQUENCE</scope>
</reference>
<dbReference type="InterPro" id="IPR020843">
    <property type="entry name" value="ER"/>
</dbReference>
<evidence type="ECO:0000259" key="1">
    <source>
        <dbReference type="SMART" id="SM00829"/>
    </source>
</evidence>
<dbReference type="OrthoDB" id="48317at2759"/>
<dbReference type="Proteomes" id="UP000663882">
    <property type="component" value="Unassembled WGS sequence"/>
</dbReference>
<dbReference type="Gene3D" id="3.40.50.720">
    <property type="entry name" value="NAD(P)-binding Rossmann-like Domain"/>
    <property type="match status" value="1"/>
</dbReference>
<feature type="domain" description="Enoyl reductase (ER)" evidence="1">
    <location>
        <begin position="25"/>
        <end position="370"/>
    </location>
</feature>
<dbReference type="CDD" id="cd08267">
    <property type="entry name" value="MDR1"/>
    <property type="match status" value="1"/>
</dbReference>
<dbReference type="Proteomes" id="UP000663889">
    <property type="component" value="Unassembled WGS sequence"/>
</dbReference>
<dbReference type="PANTHER" id="PTHR11695:SF294">
    <property type="entry name" value="RETICULON-4-INTERACTING PROTEIN 1, MITOCHONDRIAL"/>
    <property type="match status" value="1"/>
</dbReference>
<proteinExistence type="predicted"/>
<name>A0A818XHS9_9BILA</name>
<evidence type="ECO:0000313" key="3">
    <source>
        <dbReference type="EMBL" id="CAF1066139.1"/>
    </source>
</evidence>
<dbReference type="EMBL" id="CAJNOU010000690">
    <property type="protein sequence ID" value="CAF1066139.1"/>
    <property type="molecule type" value="Genomic_DNA"/>
</dbReference>
<dbReference type="SMART" id="SM00829">
    <property type="entry name" value="PKS_ER"/>
    <property type="match status" value="1"/>
</dbReference>
<dbReference type="PANTHER" id="PTHR11695">
    <property type="entry name" value="ALCOHOL DEHYDROGENASE RELATED"/>
    <property type="match status" value="1"/>
</dbReference>
<dbReference type="EMBL" id="CAJNOO010000679">
    <property type="protein sequence ID" value="CAF1009110.1"/>
    <property type="molecule type" value="Genomic_DNA"/>
</dbReference>
<dbReference type="InterPro" id="IPR050700">
    <property type="entry name" value="YIM1/Zinc_Alcohol_DH_Fams"/>
</dbReference>
<dbReference type="InterPro" id="IPR013154">
    <property type="entry name" value="ADH-like_N"/>
</dbReference>
<evidence type="ECO:0000313" key="5">
    <source>
        <dbReference type="Proteomes" id="UP000663823"/>
    </source>
</evidence>
<accession>A0A818XHS9</accession>
<dbReference type="SUPFAM" id="SSF50129">
    <property type="entry name" value="GroES-like"/>
    <property type="match status" value="1"/>
</dbReference>
<dbReference type="GO" id="GO:0016491">
    <property type="term" value="F:oxidoreductase activity"/>
    <property type="evidence" value="ECO:0007669"/>
    <property type="project" value="InterPro"/>
</dbReference>
<dbReference type="Pfam" id="PF08240">
    <property type="entry name" value="ADH_N"/>
    <property type="match status" value="1"/>
</dbReference>
<dbReference type="Proteomes" id="UP000663823">
    <property type="component" value="Unassembled WGS sequence"/>
</dbReference>
<dbReference type="Pfam" id="PF13602">
    <property type="entry name" value="ADH_zinc_N_2"/>
    <property type="match status" value="1"/>
</dbReference>
<dbReference type="Gene3D" id="3.90.180.10">
    <property type="entry name" value="Medium-chain alcohol dehydrogenases, catalytic domain"/>
    <property type="match status" value="1"/>
</dbReference>
<dbReference type="InterPro" id="IPR011032">
    <property type="entry name" value="GroES-like_sf"/>
</dbReference>
<comment type="caution">
    <text evidence="4">The sequence shown here is derived from an EMBL/GenBank/DDBJ whole genome shotgun (WGS) entry which is preliminary data.</text>
</comment>
<dbReference type="EMBL" id="CAJOAX010001712">
    <property type="protein sequence ID" value="CAF3739438.1"/>
    <property type="molecule type" value="Genomic_DNA"/>
</dbReference>